<reference evidence="4" key="1">
    <citation type="journal article" date="2019" name="Int. J. Syst. Evol. Microbiol.">
        <title>The Global Catalogue of Microorganisms (GCM) 10K type strain sequencing project: providing services to taxonomists for standard genome sequencing and annotation.</title>
        <authorList>
            <consortium name="The Broad Institute Genomics Platform"/>
            <consortium name="The Broad Institute Genome Sequencing Center for Infectious Disease"/>
            <person name="Wu L."/>
            <person name="Ma J."/>
        </authorList>
    </citation>
    <scope>NUCLEOTIDE SEQUENCE [LARGE SCALE GENOMIC DNA]</scope>
    <source>
        <strain evidence="4">JCM 17225</strain>
    </source>
</reference>
<dbReference type="EMBL" id="BAABDK010000034">
    <property type="protein sequence ID" value="GAA4053753.1"/>
    <property type="molecule type" value="Genomic_DNA"/>
</dbReference>
<keyword evidence="2" id="KW-0732">Signal</keyword>
<feature type="compositionally biased region" description="Low complexity" evidence="1">
    <location>
        <begin position="34"/>
        <end position="51"/>
    </location>
</feature>
<dbReference type="Proteomes" id="UP001501469">
    <property type="component" value="Unassembled WGS sequence"/>
</dbReference>
<feature type="chain" id="PRO_5047321488" description="Lipoprotein" evidence="2">
    <location>
        <begin position="18"/>
        <end position="292"/>
    </location>
</feature>
<proteinExistence type="predicted"/>
<evidence type="ECO:0000256" key="1">
    <source>
        <dbReference type="SAM" id="MobiDB-lite"/>
    </source>
</evidence>
<evidence type="ECO:0008006" key="5">
    <source>
        <dbReference type="Google" id="ProtNLM"/>
    </source>
</evidence>
<evidence type="ECO:0000313" key="3">
    <source>
        <dbReference type="EMBL" id="GAA4053753.1"/>
    </source>
</evidence>
<protein>
    <recommendedName>
        <fullName evidence="5">Lipoprotein</fullName>
    </recommendedName>
</protein>
<keyword evidence="4" id="KW-1185">Reference proteome</keyword>
<dbReference type="PROSITE" id="PS51257">
    <property type="entry name" value="PROKAR_LIPOPROTEIN"/>
    <property type="match status" value="1"/>
</dbReference>
<sequence length="292" mass="30132">MKASPLYLFAALGLSLASCDPSSSKKGVVQNSNTATTDTGSGPAAAGAGAGSSAATKTTATAPAATKVSNVALPAGLKVGRWQAFLLTQQHAVHFVFEVVVEDNKAVAYLVNEGPQGQERLRCDKVRAIGDSATISLPGTDATLTVHANGDEHLAGAWAMPNGKTSTRIAFSALYGELSPLRLDATTPNFAGTWRVTFKDGSGKTHAATLVCEQKGAKLFGSLDAPGSSYRYLSGAALASGLGLSSFDGRTGVLLQAQKLANGTLRGNFYSGKSRHETWTAVPAQQADFPKD</sequence>
<evidence type="ECO:0000256" key="2">
    <source>
        <dbReference type="SAM" id="SignalP"/>
    </source>
</evidence>
<accession>A0ABP7UVH2</accession>
<dbReference type="RefSeq" id="WP_345059324.1">
    <property type="nucleotide sequence ID" value="NZ_BAABDK010000034.1"/>
</dbReference>
<organism evidence="3 4">
    <name type="scientific">Hymenobacter glaciei</name>
    <dbReference type="NCBI Taxonomy" id="877209"/>
    <lineage>
        <taxon>Bacteria</taxon>
        <taxon>Pseudomonadati</taxon>
        <taxon>Bacteroidota</taxon>
        <taxon>Cytophagia</taxon>
        <taxon>Cytophagales</taxon>
        <taxon>Hymenobacteraceae</taxon>
        <taxon>Hymenobacter</taxon>
    </lineage>
</organism>
<comment type="caution">
    <text evidence="3">The sequence shown here is derived from an EMBL/GenBank/DDBJ whole genome shotgun (WGS) entry which is preliminary data.</text>
</comment>
<feature type="signal peptide" evidence="2">
    <location>
        <begin position="1"/>
        <end position="17"/>
    </location>
</feature>
<gene>
    <name evidence="3" type="ORF">GCM10022409_45940</name>
</gene>
<feature type="compositionally biased region" description="Polar residues" evidence="1">
    <location>
        <begin position="20"/>
        <end position="33"/>
    </location>
</feature>
<feature type="region of interest" description="Disordered" evidence="1">
    <location>
        <begin position="19"/>
        <end position="51"/>
    </location>
</feature>
<evidence type="ECO:0000313" key="4">
    <source>
        <dbReference type="Proteomes" id="UP001501469"/>
    </source>
</evidence>
<name>A0ABP7UVH2_9BACT</name>